<evidence type="ECO:0000313" key="2">
    <source>
        <dbReference type="Proteomes" id="UP001652626"/>
    </source>
</evidence>
<keyword evidence="1" id="KW-1133">Transmembrane helix</keyword>
<protein>
    <submittedName>
        <fullName evidence="3">Uncharacterized protein LOC113399997 isoform X1</fullName>
    </submittedName>
</protein>
<dbReference type="GeneID" id="113399997"/>
<keyword evidence="1" id="KW-0472">Membrane</keyword>
<sequence>MDEIKSASWTEGNDLFKPTEEPSISMIAEEVPTLTVATILGVTIVILIAIVVVFVLGVLIDWRQQRLLSKKMVEVKRMKNHKRVNTYPDADVVSIANNMEEEGISTPPAEALKHIP</sequence>
<evidence type="ECO:0000313" key="3">
    <source>
        <dbReference type="RefSeq" id="XP_064071701.1"/>
    </source>
</evidence>
<gene>
    <name evidence="3" type="primary">LOC113399997</name>
</gene>
<feature type="transmembrane region" description="Helical" evidence="1">
    <location>
        <begin position="36"/>
        <end position="62"/>
    </location>
</feature>
<dbReference type="Proteomes" id="UP001652626">
    <property type="component" value="Chromosome 8"/>
</dbReference>
<organism evidence="2 3">
    <name type="scientific">Vanessa tameamea</name>
    <name type="common">Kamehameha butterfly</name>
    <dbReference type="NCBI Taxonomy" id="334116"/>
    <lineage>
        <taxon>Eukaryota</taxon>
        <taxon>Metazoa</taxon>
        <taxon>Ecdysozoa</taxon>
        <taxon>Arthropoda</taxon>
        <taxon>Hexapoda</taxon>
        <taxon>Insecta</taxon>
        <taxon>Pterygota</taxon>
        <taxon>Neoptera</taxon>
        <taxon>Endopterygota</taxon>
        <taxon>Lepidoptera</taxon>
        <taxon>Glossata</taxon>
        <taxon>Ditrysia</taxon>
        <taxon>Papilionoidea</taxon>
        <taxon>Nymphalidae</taxon>
        <taxon>Nymphalinae</taxon>
        <taxon>Vanessa</taxon>
    </lineage>
</organism>
<reference evidence="3" key="1">
    <citation type="submission" date="2025-08" db="UniProtKB">
        <authorList>
            <consortium name="RefSeq"/>
        </authorList>
    </citation>
    <scope>IDENTIFICATION</scope>
    <source>
        <tissue evidence="3">Whole body</tissue>
    </source>
</reference>
<keyword evidence="1" id="KW-0812">Transmembrane</keyword>
<evidence type="ECO:0000256" key="1">
    <source>
        <dbReference type="SAM" id="Phobius"/>
    </source>
</evidence>
<accession>A0ABM4AK74</accession>
<dbReference type="RefSeq" id="XP_064071701.1">
    <property type="nucleotide sequence ID" value="XM_064215631.1"/>
</dbReference>
<keyword evidence="2" id="KW-1185">Reference proteome</keyword>
<proteinExistence type="predicted"/>
<name>A0ABM4AK74_VANTA</name>